<sequence length="150" mass="17932">QAIVTPFHVASFLHKISYPFILLYEIELALRELIKVCVSVDELSRCIEKSLGDKYNKRKLPTSLEEMVFHDYLTLIEHEENWMLFLKVFSGSGEFSRNRTITRLDEVRKLRNIVFHFKRELTDKEREQLLDNRDWLLRKARSFEARATGR</sequence>
<dbReference type="EMBL" id="BART01031721">
    <property type="protein sequence ID" value="GAH16923.1"/>
    <property type="molecule type" value="Genomic_DNA"/>
</dbReference>
<reference evidence="1" key="1">
    <citation type="journal article" date="2014" name="Front. Microbiol.">
        <title>High frequency of phylogenetically diverse reductive dehalogenase-homologous genes in deep subseafloor sedimentary metagenomes.</title>
        <authorList>
            <person name="Kawai M."/>
            <person name="Futagami T."/>
            <person name="Toyoda A."/>
            <person name="Takaki Y."/>
            <person name="Nishi S."/>
            <person name="Hori S."/>
            <person name="Arai W."/>
            <person name="Tsubouchi T."/>
            <person name="Morono Y."/>
            <person name="Uchiyama I."/>
            <person name="Ito T."/>
            <person name="Fujiyama A."/>
            <person name="Inagaki F."/>
            <person name="Takami H."/>
        </authorList>
    </citation>
    <scope>NUCLEOTIDE SEQUENCE</scope>
    <source>
        <strain evidence="1">Expedition CK06-06</strain>
    </source>
</reference>
<dbReference type="AlphaFoldDB" id="X1F811"/>
<gene>
    <name evidence="1" type="ORF">S01H4_55028</name>
</gene>
<name>X1F811_9ZZZZ</name>
<proteinExistence type="predicted"/>
<organism evidence="1">
    <name type="scientific">marine sediment metagenome</name>
    <dbReference type="NCBI Taxonomy" id="412755"/>
    <lineage>
        <taxon>unclassified sequences</taxon>
        <taxon>metagenomes</taxon>
        <taxon>ecological metagenomes</taxon>
    </lineage>
</organism>
<feature type="non-terminal residue" evidence="1">
    <location>
        <position position="1"/>
    </location>
</feature>
<comment type="caution">
    <text evidence="1">The sequence shown here is derived from an EMBL/GenBank/DDBJ whole genome shotgun (WGS) entry which is preliminary data.</text>
</comment>
<protein>
    <recommendedName>
        <fullName evidence="2">Swt1-like HEPN domain-containing protein</fullName>
    </recommendedName>
</protein>
<evidence type="ECO:0000313" key="1">
    <source>
        <dbReference type="EMBL" id="GAH16923.1"/>
    </source>
</evidence>
<accession>X1F811</accession>
<evidence type="ECO:0008006" key="2">
    <source>
        <dbReference type="Google" id="ProtNLM"/>
    </source>
</evidence>